<evidence type="ECO:0000313" key="9">
    <source>
        <dbReference type="Proteomes" id="UP000664056"/>
    </source>
</evidence>
<keyword evidence="4 6" id="KW-1133">Transmembrane helix</keyword>
<dbReference type="InterPro" id="IPR018461">
    <property type="entry name" value="Na/H_Antiport_NhaC-like_C"/>
</dbReference>
<evidence type="ECO:0000256" key="1">
    <source>
        <dbReference type="ARBA" id="ARBA00004651"/>
    </source>
</evidence>
<keyword evidence="3 6" id="KW-0812">Transmembrane</keyword>
<evidence type="ECO:0000256" key="6">
    <source>
        <dbReference type="SAM" id="Phobius"/>
    </source>
</evidence>
<reference evidence="8" key="1">
    <citation type="submission" date="2021-03" db="EMBL/GenBank/DDBJ databases">
        <title>Study of the foodborne Vibrio vulnificus isolates from China.</title>
        <authorList>
            <person name="Zheng Z."/>
            <person name="Ye L."/>
        </authorList>
    </citation>
    <scope>NUCLEOTIDE SEQUENCE</scope>
    <source>
        <strain evidence="8">Vv1582</strain>
    </source>
</reference>
<accession>A0AAW4HIC4</accession>
<evidence type="ECO:0000259" key="7">
    <source>
        <dbReference type="Pfam" id="PF03553"/>
    </source>
</evidence>
<organism evidence="8 9">
    <name type="scientific">Vibrio vulnificus</name>
    <dbReference type="NCBI Taxonomy" id="672"/>
    <lineage>
        <taxon>Bacteria</taxon>
        <taxon>Pseudomonadati</taxon>
        <taxon>Pseudomonadota</taxon>
        <taxon>Gammaproteobacteria</taxon>
        <taxon>Vibrionales</taxon>
        <taxon>Vibrionaceae</taxon>
        <taxon>Vibrio</taxon>
    </lineage>
</organism>
<dbReference type="PANTHER" id="PTHR37821">
    <property type="entry name" value="AMINO ACID TRANSPORTER YUIF-RELATED"/>
    <property type="match status" value="1"/>
</dbReference>
<evidence type="ECO:0000313" key="8">
    <source>
        <dbReference type="EMBL" id="MBN8124814.1"/>
    </source>
</evidence>
<comment type="caution">
    <text evidence="8">The sequence shown here is derived from an EMBL/GenBank/DDBJ whole genome shotgun (WGS) entry which is preliminary data.</text>
</comment>
<dbReference type="PANTHER" id="PTHR37821:SF1">
    <property type="entry name" value="AMINO ACID TRANSPORTER YUIF-RELATED"/>
    <property type="match status" value="1"/>
</dbReference>
<dbReference type="AlphaFoldDB" id="A0AAW4HIC4"/>
<feature type="non-terminal residue" evidence="8">
    <location>
        <position position="1"/>
    </location>
</feature>
<keyword evidence="5 6" id="KW-0472">Membrane</keyword>
<dbReference type="EMBL" id="JAFKOQ010000261">
    <property type="protein sequence ID" value="MBN8124814.1"/>
    <property type="molecule type" value="Genomic_DNA"/>
</dbReference>
<keyword evidence="2" id="KW-1003">Cell membrane</keyword>
<evidence type="ECO:0000256" key="5">
    <source>
        <dbReference type="ARBA" id="ARBA00023136"/>
    </source>
</evidence>
<gene>
    <name evidence="8" type="ORF">J0J18_24285</name>
</gene>
<feature type="transmembrane region" description="Helical" evidence="6">
    <location>
        <begin position="12"/>
        <end position="30"/>
    </location>
</feature>
<dbReference type="InterPro" id="IPR052576">
    <property type="entry name" value="AA_Transporter-Related"/>
</dbReference>
<feature type="transmembrane region" description="Helical" evidence="6">
    <location>
        <begin position="56"/>
        <end position="82"/>
    </location>
</feature>
<evidence type="ECO:0000256" key="2">
    <source>
        <dbReference type="ARBA" id="ARBA00022475"/>
    </source>
</evidence>
<dbReference type="Pfam" id="PF03553">
    <property type="entry name" value="Na_H_antiporter"/>
    <property type="match status" value="1"/>
</dbReference>
<dbReference type="GO" id="GO:0005886">
    <property type="term" value="C:plasma membrane"/>
    <property type="evidence" value="ECO:0007669"/>
    <property type="project" value="UniProtKB-SubCell"/>
</dbReference>
<dbReference type="Proteomes" id="UP000664056">
    <property type="component" value="Unassembled WGS sequence"/>
</dbReference>
<evidence type="ECO:0000256" key="4">
    <source>
        <dbReference type="ARBA" id="ARBA00022989"/>
    </source>
</evidence>
<proteinExistence type="predicted"/>
<evidence type="ECO:0000256" key="3">
    <source>
        <dbReference type="ARBA" id="ARBA00022692"/>
    </source>
</evidence>
<feature type="domain" description="Na+/H+ antiporter NhaC-like C-terminal" evidence="7">
    <location>
        <begin position="4"/>
        <end position="84"/>
    </location>
</feature>
<feature type="non-terminal residue" evidence="8">
    <location>
        <position position="84"/>
    </location>
</feature>
<dbReference type="RefSeq" id="WP_277819807.1">
    <property type="nucleotide sequence ID" value="NZ_JAFKOQ010000261.1"/>
</dbReference>
<name>A0AAW4HIC4_VIBVL</name>
<protein>
    <submittedName>
        <fullName evidence="8">Sodium:proton antiporter</fullName>
    </submittedName>
</protein>
<comment type="subcellular location">
    <subcellularLocation>
        <location evidence="1">Cell membrane</location>
        <topology evidence="1">Multi-pass membrane protein</topology>
    </subcellularLocation>
</comment>
<sequence>SITASQVPTAMILPAAGMIFGLLLAVLFSYRKPREYQETELTVVQQESSSINKQHIAIAGVGIVAALAVQLLTGSMIIGALAGF</sequence>